<dbReference type="PANTHER" id="PTHR23275:SF100">
    <property type="entry name" value="EGF-LIKE DOMAIN-CONTAINING PROTEIN"/>
    <property type="match status" value="1"/>
</dbReference>
<feature type="transmembrane region" description="Helical" evidence="1">
    <location>
        <begin position="649"/>
        <end position="673"/>
    </location>
</feature>
<dbReference type="SMART" id="SM00181">
    <property type="entry name" value="EGF"/>
    <property type="match status" value="6"/>
</dbReference>
<dbReference type="OrthoDB" id="300641at2759"/>
<proteinExistence type="predicted"/>
<keyword evidence="2" id="KW-0732">Signal</keyword>
<dbReference type="Pfam" id="PF03302">
    <property type="entry name" value="VSP"/>
    <property type="match status" value="1"/>
</dbReference>
<dbReference type="EMBL" id="ACVC01000159">
    <property type="protein sequence ID" value="EFO62895.1"/>
    <property type="molecule type" value="Genomic_DNA"/>
</dbReference>
<dbReference type="InterPro" id="IPR006212">
    <property type="entry name" value="Furin_repeat"/>
</dbReference>
<dbReference type="SUPFAM" id="SSF57184">
    <property type="entry name" value="Growth factor receptor domain"/>
    <property type="match status" value="3"/>
</dbReference>
<name>E1F3X7_GIAIA</name>
<dbReference type="InterPro" id="IPR005127">
    <property type="entry name" value="Giardia_VSP"/>
</dbReference>
<dbReference type="PANTHER" id="PTHR23275">
    <property type="entry name" value="CABRIOLET.-RELATED"/>
    <property type="match status" value="1"/>
</dbReference>
<dbReference type="Gene3D" id="2.10.220.10">
    <property type="entry name" value="Hormone Receptor, Insulin-like Growth Factor Receptor 1, Chain A, domain 2"/>
    <property type="match status" value="3"/>
</dbReference>
<keyword evidence="1" id="KW-0472">Membrane</keyword>
<keyword evidence="1" id="KW-1133">Transmembrane helix</keyword>
<feature type="domain" description="EGF-like" evidence="3">
    <location>
        <begin position="141"/>
        <end position="187"/>
    </location>
</feature>
<feature type="domain" description="EGF-like" evidence="3">
    <location>
        <begin position="305"/>
        <end position="352"/>
    </location>
</feature>
<dbReference type="Proteomes" id="UP000008974">
    <property type="component" value="Unassembled WGS sequence"/>
</dbReference>
<dbReference type="SMART" id="SM00261">
    <property type="entry name" value="FU"/>
    <property type="match status" value="3"/>
</dbReference>
<reference evidence="4 5" key="1">
    <citation type="journal article" date="2010" name="BMC Genomics">
        <title>Genome analysis and comparative genomics of a Giardia intestinalis assemblage E isolate.</title>
        <authorList>
            <person name="Jerlstrom-Hultqvist J."/>
            <person name="Franzen O."/>
            <person name="Ankarklev J."/>
            <person name="Xu F."/>
            <person name="Nohynkova E."/>
            <person name="Andersson J.O."/>
            <person name="Svard S.G."/>
            <person name="Andersson B."/>
        </authorList>
    </citation>
    <scope>NUCLEOTIDE SEQUENCE [LARGE SCALE GENOMIC DNA]</scope>
    <source>
        <strain evidence="4 5">P15</strain>
    </source>
</reference>
<feature type="domain" description="EGF-like" evidence="3">
    <location>
        <begin position="608"/>
        <end position="638"/>
    </location>
</feature>
<gene>
    <name evidence="4" type="ORF">GLP15_819</name>
</gene>
<feature type="domain" description="EGF-like" evidence="3">
    <location>
        <begin position="353"/>
        <end position="387"/>
    </location>
</feature>
<keyword evidence="1" id="KW-0812">Transmembrane</keyword>
<dbReference type="InterPro" id="IPR009030">
    <property type="entry name" value="Growth_fac_rcpt_cys_sf"/>
</dbReference>
<evidence type="ECO:0000259" key="3">
    <source>
        <dbReference type="SMART" id="SM00181"/>
    </source>
</evidence>
<dbReference type="InterPro" id="IPR052798">
    <property type="entry name" value="Giardia_VSA"/>
</dbReference>
<feature type="domain" description="EGF-like" evidence="3">
    <location>
        <begin position="188"/>
        <end position="217"/>
    </location>
</feature>
<feature type="domain" description="EGF-like" evidence="3">
    <location>
        <begin position="388"/>
        <end position="433"/>
    </location>
</feature>
<evidence type="ECO:0000313" key="4">
    <source>
        <dbReference type="EMBL" id="EFO62895.1"/>
    </source>
</evidence>
<evidence type="ECO:0000256" key="2">
    <source>
        <dbReference type="SAM" id="SignalP"/>
    </source>
</evidence>
<accession>E1F3X7</accession>
<comment type="caution">
    <text evidence="4">The sequence shown here is derived from an EMBL/GenBank/DDBJ whole genome shotgun (WGS) entry which is preliminary data.</text>
</comment>
<dbReference type="AlphaFoldDB" id="E1F3X7"/>
<protein>
    <submittedName>
        <fullName evidence="4">VSP</fullName>
    </submittedName>
</protein>
<dbReference type="InterPro" id="IPR000742">
    <property type="entry name" value="EGF"/>
</dbReference>
<evidence type="ECO:0000313" key="5">
    <source>
        <dbReference type="Proteomes" id="UP000008974"/>
    </source>
</evidence>
<feature type="chain" id="PRO_5003145170" evidence="2">
    <location>
        <begin position="17"/>
        <end position="678"/>
    </location>
</feature>
<dbReference type="VEuPathDB" id="GiardiaDB:GLP15_819"/>
<dbReference type="OMA" id="ACEYSIC"/>
<sequence length="678" mass="69449">MLFAVLYLALGTLAAACQPDGDHAVTCQTDKCETVDSTEICTGCKAGGVPIDGFCWPASSPPAALAGCVPGESSGVCTRCSSEGYFLFMGGCYKAGSTSSQTLGDSICETIQDGRCTKCKADGNVFQNKADSPALGSECILCSDTTGANKNTGVANCLKCTAPDSKEGAATCSECAAGSYKSGNTCLACVKDCISCTADSQCTACKPGTYLKDNTCGESTRCAGTEYADKNTWSCKACSEIKGCTKCTYNENLQKPVCSSCTTGGKTIIKVKLDGTTMCVDAAGCATDNVDGSHFLNQAKDKCLLCSDDKTDASNPPNKGLKDCRTCKKENAGANPVCSECLPGFYLDGTCKPCGANCATCDRSAKDTCLTCKAGFFLKSSSPGECVACNSIENKGLEGCSACSNSGGFKCTDCKVNYKRQSKGEAPDDFICTKVCEDETACGGTAGACDAVVIDDAGKELHYCSFCGDSSKYPIDGRCNSAKGSNTCDNGVCTRCGGDYFLYMGGCYKVDQQPGNYMCSNAAAGICSAANVNNRFFAIPNAQAAQQSVLACGNPVGTAVADKAYVGVEGCSQCTPPTDPAANGMMVATCTACEAPKKPTGNGVGCAVCSDANCRHCRVDGVCEECSSGFSLEGGKCVSTGGPNLSTGAIAGISVAAIVVVGGLVGFLCWWFICRGKA</sequence>
<evidence type="ECO:0000256" key="1">
    <source>
        <dbReference type="SAM" id="Phobius"/>
    </source>
</evidence>
<feature type="signal peptide" evidence="2">
    <location>
        <begin position="1"/>
        <end position="16"/>
    </location>
</feature>
<organism evidence="4 5">
    <name type="scientific">Giardia intestinalis (strain P15)</name>
    <name type="common">Giardia lamblia</name>
    <dbReference type="NCBI Taxonomy" id="658858"/>
    <lineage>
        <taxon>Eukaryota</taxon>
        <taxon>Metamonada</taxon>
        <taxon>Diplomonadida</taxon>
        <taxon>Hexamitidae</taxon>
        <taxon>Giardiinae</taxon>
        <taxon>Giardia</taxon>
    </lineage>
</organism>